<keyword evidence="3" id="KW-1185">Reference proteome</keyword>
<gene>
    <name evidence="2" type="ORF">ST47_g2228</name>
</gene>
<proteinExistence type="predicted"/>
<sequence>MSSTSTFPEVSPSPIFQPTGSTSSGLNTEMDSSMENELNPEEAIASLFGVKYYYNCYRYMELIIMECEAFFLATDRLLAINIIITVLAAKVRGRREGKSTNEGLQFIRKVILGINSDVDFNALNTTYTSAFATHLYENRVDIFARTSGPAKLFKGLLTHILDRRTSRYSMGARFWPTQTLISCLIDVEFCTIQDLASQIINRQQDSPILKRSFNDATLHSDVLYSRKRPALQVSDAAPGPNFPSYTANDRYPGSGSGTFTKRLYAHTTKLGSSSDSNSLLSQPNVKISSHNGLLAQPATHTMPTQPQLLEPFVASAECKTALQTAAGIRSR</sequence>
<reference evidence="2 3" key="1">
    <citation type="journal article" date="2016" name="Sci. Rep.">
        <title>Draft genome sequencing and secretome analysis of fungal phytopathogen Ascochyta rabiei provides insight into the necrotrophic effector repertoire.</title>
        <authorList>
            <person name="Verma S."/>
            <person name="Gazara R.K."/>
            <person name="Nizam S."/>
            <person name="Parween S."/>
            <person name="Chattopadhyay D."/>
            <person name="Verma P.K."/>
        </authorList>
    </citation>
    <scope>NUCLEOTIDE SEQUENCE [LARGE SCALE GENOMIC DNA]</scope>
    <source>
        <strain evidence="2 3">ArDII</strain>
    </source>
</reference>
<dbReference type="Proteomes" id="UP000076837">
    <property type="component" value="Unassembled WGS sequence"/>
</dbReference>
<feature type="compositionally biased region" description="Polar residues" evidence="1">
    <location>
        <begin position="1"/>
        <end position="31"/>
    </location>
</feature>
<name>A0A163JN69_DIDRA</name>
<evidence type="ECO:0000256" key="1">
    <source>
        <dbReference type="SAM" id="MobiDB-lite"/>
    </source>
</evidence>
<evidence type="ECO:0000313" key="2">
    <source>
        <dbReference type="EMBL" id="KZM26467.1"/>
    </source>
</evidence>
<dbReference type="EMBL" id="JYNV01000103">
    <property type="protein sequence ID" value="KZM26467.1"/>
    <property type="molecule type" value="Genomic_DNA"/>
</dbReference>
<feature type="region of interest" description="Disordered" evidence="1">
    <location>
        <begin position="1"/>
        <end position="35"/>
    </location>
</feature>
<protein>
    <submittedName>
        <fullName evidence="2">Uncharacterized protein</fullName>
    </submittedName>
</protein>
<organism evidence="2 3">
    <name type="scientific">Didymella rabiei</name>
    <name type="common">Chickpea ascochyta blight fungus</name>
    <name type="synonym">Mycosphaerella rabiei</name>
    <dbReference type="NCBI Taxonomy" id="5454"/>
    <lineage>
        <taxon>Eukaryota</taxon>
        <taxon>Fungi</taxon>
        <taxon>Dikarya</taxon>
        <taxon>Ascomycota</taxon>
        <taxon>Pezizomycotina</taxon>
        <taxon>Dothideomycetes</taxon>
        <taxon>Pleosporomycetidae</taxon>
        <taxon>Pleosporales</taxon>
        <taxon>Pleosporineae</taxon>
        <taxon>Didymellaceae</taxon>
        <taxon>Ascochyta</taxon>
    </lineage>
</organism>
<comment type="caution">
    <text evidence="2">The sequence shown here is derived from an EMBL/GenBank/DDBJ whole genome shotgun (WGS) entry which is preliminary data.</text>
</comment>
<accession>A0A163JN69</accession>
<evidence type="ECO:0000313" key="3">
    <source>
        <dbReference type="Proteomes" id="UP000076837"/>
    </source>
</evidence>
<dbReference type="AlphaFoldDB" id="A0A163JN69"/>